<accession>E1QRP5</accession>
<sequence>MRVLAAVLREFNKPFSIEEYDIGEPGPNDIVVRVKAEGICGRDLVIWRGGFRNLKPPLILGHEIFGEVDGRAVGVFGAITDGTCPYCRAGKENLCLNLQFFGEGRPGGYAEVVIAPRSNVFELPDNDYVKYAAAVCPLATAIHASKLGNIGPGTRVLVTGAGGGVGIHTIQYLKSLGAYVISITSPAKADFVAKYSDEVITDREFSRKVRDVDVVLEIVGAATINESLRVLKREGTLVLIGNTEGEEIRLIRPALTVMREHRIVGSAAYTRREVLEAVDLLHRGVVKPVYKVYNFKDVNQAYNDLVNQRVLGRAVLVF</sequence>
<keyword evidence="4 6" id="KW-0862">Zinc</keyword>
<evidence type="ECO:0000313" key="8">
    <source>
        <dbReference type="EMBL" id="ADN49420.1"/>
    </source>
</evidence>
<comment type="cofactor">
    <cofactor evidence="1 6">
        <name>Zn(2+)</name>
        <dbReference type="ChEBI" id="CHEBI:29105"/>
    </cofactor>
</comment>
<dbReference type="Pfam" id="PF00107">
    <property type="entry name" value="ADH_zinc_N"/>
    <property type="match status" value="1"/>
</dbReference>
<dbReference type="PANTHER" id="PTHR42940:SF8">
    <property type="entry name" value="VACUOLAR PROTEIN SORTING-ASSOCIATED PROTEIN 11"/>
    <property type="match status" value="1"/>
</dbReference>
<dbReference type="InterPro" id="IPR020843">
    <property type="entry name" value="ER"/>
</dbReference>
<evidence type="ECO:0000259" key="7">
    <source>
        <dbReference type="SMART" id="SM00829"/>
    </source>
</evidence>
<evidence type="ECO:0000256" key="1">
    <source>
        <dbReference type="ARBA" id="ARBA00001947"/>
    </source>
</evidence>
<reference evidence="8 9" key="1">
    <citation type="journal article" date="2010" name="Stand. Genomic Sci.">
        <title>Complete genome sequence of Vulcanisaeta distributa type strain (IC-017).</title>
        <authorList>
            <person name="Mavromatis K."/>
            <person name="Sikorski J."/>
            <person name="Pabst E."/>
            <person name="Teshima H."/>
            <person name="Lapidus A."/>
            <person name="Lucas S."/>
            <person name="Nolan M."/>
            <person name="Glavina Del Rio T."/>
            <person name="Cheng J.F."/>
            <person name="Bruce D."/>
            <person name="Goodwin L."/>
            <person name="Pitluck S."/>
            <person name="Liolios K."/>
            <person name="Ivanova N."/>
            <person name="Mikhailova N."/>
            <person name="Pati A."/>
            <person name="Chen A."/>
            <person name="Palaniappan K."/>
            <person name="Land M."/>
            <person name="Hauser L."/>
            <person name="Chang Y.J."/>
            <person name="Jeffries C.D."/>
            <person name="Rohde M."/>
            <person name="Spring S."/>
            <person name="Goker M."/>
            <person name="Wirth R."/>
            <person name="Woyke T."/>
            <person name="Bristow J."/>
            <person name="Eisen J.A."/>
            <person name="Markowitz V."/>
            <person name="Hugenholtz P."/>
            <person name="Klenk H.P."/>
            <person name="Kyrpides N.C."/>
        </authorList>
    </citation>
    <scope>NUCLEOTIDE SEQUENCE [LARGE SCALE GENOMIC DNA]</scope>
    <source>
        <strain evidence="9">DSM 14429 / JCM 11212 / NBRC 100878 / IC-017</strain>
    </source>
</reference>
<dbReference type="InterPro" id="IPR002328">
    <property type="entry name" value="ADH_Zn_CS"/>
</dbReference>
<evidence type="ECO:0000256" key="6">
    <source>
        <dbReference type="RuleBase" id="RU361277"/>
    </source>
</evidence>
<reference evidence="9" key="2">
    <citation type="journal article" date="2010" name="Stand. Genomic Sci.">
        <title>Complete genome sequence of Vulcanisaeta distributa type strain (IC-017T).</title>
        <authorList>
            <person name="Mavromatis K."/>
            <person name="Sikorski J."/>
            <person name="Pabst E."/>
            <person name="Teshima H."/>
            <person name="Lapidus A."/>
            <person name="Lucas S."/>
            <person name="Nolan M."/>
            <person name="Glavina Del Rio T."/>
            <person name="Cheng J."/>
            <person name="Bruce D."/>
            <person name="Goodwin L."/>
            <person name="Pitluck S."/>
            <person name="Liolios K."/>
            <person name="Ivanova N."/>
            <person name="Mikhailova N."/>
            <person name="Pati A."/>
            <person name="Chen A."/>
            <person name="Palaniappan K."/>
            <person name="Land M."/>
            <person name="Hauser L."/>
            <person name="Chang Y."/>
            <person name="Jeffries C."/>
            <person name="Rohde M."/>
            <person name="Spring S."/>
            <person name="Goker M."/>
            <person name="Wirth R."/>
            <person name="Woyke T."/>
            <person name="Bristow J."/>
            <person name="Eisen J."/>
            <person name="Markowitz V."/>
            <person name="Hugenholtz P."/>
            <person name="Klenk H."/>
            <person name="Kyrpides N."/>
        </authorList>
    </citation>
    <scope>NUCLEOTIDE SEQUENCE [LARGE SCALE GENOMIC DNA]</scope>
    <source>
        <strain evidence="9">DSM 14429 / JCM 11212 / NBRC 100878 / IC-017</strain>
    </source>
</reference>
<dbReference type="InterPro" id="IPR013154">
    <property type="entry name" value="ADH-like_N"/>
</dbReference>
<evidence type="ECO:0000256" key="5">
    <source>
        <dbReference type="ARBA" id="ARBA00023002"/>
    </source>
</evidence>
<dbReference type="KEGG" id="vdi:Vdis_0005"/>
<dbReference type="Gene3D" id="3.90.180.10">
    <property type="entry name" value="Medium-chain alcohol dehydrogenases, catalytic domain"/>
    <property type="match status" value="1"/>
</dbReference>
<gene>
    <name evidence="8" type="ordered locus">Vdis_0005</name>
</gene>
<comment type="similarity">
    <text evidence="2 6">Belongs to the zinc-containing alcohol dehydrogenase family.</text>
</comment>
<evidence type="ECO:0000256" key="2">
    <source>
        <dbReference type="ARBA" id="ARBA00008072"/>
    </source>
</evidence>
<dbReference type="HOGENOM" id="CLU_026673_11_0_2"/>
<keyword evidence="5" id="KW-0560">Oxidoreductase</keyword>
<dbReference type="OrthoDB" id="73567at2157"/>
<dbReference type="PANTHER" id="PTHR42940">
    <property type="entry name" value="ALCOHOL DEHYDROGENASE 1-RELATED"/>
    <property type="match status" value="1"/>
</dbReference>
<dbReference type="PROSITE" id="PS00059">
    <property type="entry name" value="ADH_ZINC"/>
    <property type="match status" value="1"/>
</dbReference>
<dbReference type="Proteomes" id="UP000006681">
    <property type="component" value="Chromosome"/>
</dbReference>
<dbReference type="EMBL" id="CP002100">
    <property type="protein sequence ID" value="ADN49420.1"/>
    <property type="molecule type" value="Genomic_DNA"/>
</dbReference>
<dbReference type="SMART" id="SM00829">
    <property type="entry name" value="PKS_ER"/>
    <property type="match status" value="1"/>
</dbReference>
<dbReference type="InterPro" id="IPR013149">
    <property type="entry name" value="ADH-like_C"/>
</dbReference>
<organism evidence="8 9">
    <name type="scientific">Vulcanisaeta distributa (strain DSM 14429 / JCM 11212 / NBRC 100878 / IC-017)</name>
    <dbReference type="NCBI Taxonomy" id="572478"/>
    <lineage>
        <taxon>Archaea</taxon>
        <taxon>Thermoproteota</taxon>
        <taxon>Thermoprotei</taxon>
        <taxon>Thermoproteales</taxon>
        <taxon>Thermoproteaceae</taxon>
        <taxon>Vulcanisaeta</taxon>
    </lineage>
</organism>
<dbReference type="RefSeq" id="WP_013335145.1">
    <property type="nucleotide sequence ID" value="NC_014537.1"/>
</dbReference>
<dbReference type="InterPro" id="IPR036291">
    <property type="entry name" value="NAD(P)-bd_dom_sf"/>
</dbReference>
<feature type="domain" description="Enoyl reductase (ER)" evidence="7">
    <location>
        <begin position="10"/>
        <end position="316"/>
    </location>
</feature>
<dbReference type="GO" id="GO:0005737">
    <property type="term" value="C:cytoplasm"/>
    <property type="evidence" value="ECO:0007669"/>
    <property type="project" value="TreeGrafter"/>
</dbReference>
<keyword evidence="3 6" id="KW-0479">Metal-binding</keyword>
<name>E1QRP5_VULDI</name>
<dbReference type="GO" id="GO:0008270">
    <property type="term" value="F:zinc ion binding"/>
    <property type="evidence" value="ECO:0007669"/>
    <property type="project" value="InterPro"/>
</dbReference>
<proteinExistence type="inferred from homology"/>
<evidence type="ECO:0000256" key="4">
    <source>
        <dbReference type="ARBA" id="ARBA00022833"/>
    </source>
</evidence>
<dbReference type="eggNOG" id="arCOG01455">
    <property type="taxonomic scope" value="Archaea"/>
</dbReference>
<dbReference type="InterPro" id="IPR011032">
    <property type="entry name" value="GroES-like_sf"/>
</dbReference>
<dbReference type="AlphaFoldDB" id="E1QRP5"/>
<dbReference type="STRING" id="572478.Vdis_0005"/>
<protein>
    <submittedName>
        <fullName evidence="8">Alcohol dehydrogenase GroES domain protein</fullName>
    </submittedName>
</protein>
<dbReference type="SUPFAM" id="SSF50129">
    <property type="entry name" value="GroES-like"/>
    <property type="match status" value="1"/>
</dbReference>
<dbReference type="Pfam" id="PF08240">
    <property type="entry name" value="ADH_N"/>
    <property type="match status" value="1"/>
</dbReference>
<keyword evidence="9" id="KW-1185">Reference proteome</keyword>
<evidence type="ECO:0000256" key="3">
    <source>
        <dbReference type="ARBA" id="ARBA00022723"/>
    </source>
</evidence>
<dbReference type="SUPFAM" id="SSF51735">
    <property type="entry name" value="NAD(P)-binding Rossmann-fold domains"/>
    <property type="match status" value="1"/>
</dbReference>
<dbReference type="GeneID" id="9750917"/>
<evidence type="ECO:0000313" key="9">
    <source>
        <dbReference type="Proteomes" id="UP000006681"/>
    </source>
</evidence>
<dbReference type="GO" id="GO:0004022">
    <property type="term" value="F:alcohol dehydrogenase (NAD+) activity"/>
    <property type="evidence" value="ECO:0007669"/>
    <property type="project" value="TreeGrafter"/>
</dbReference>